<comment type="caution">
    <text evidence="4">The sequence shown here is derived from an EMBL/GenBank/DDBJ whole genome shotgun (WGS) entry which is preliminary data.</text>
</comment>
<proteinExistence type="predicted"/>
<dbReference type="EMBL" id="MEXN01000003">
    <property type="protein sequence ID" value="OGD03988.1"/>
    <property type="molecule type" value="Genomic_DNA"/>
</dbReference>
<dbReference type="CDD" id="cd04183">
    <property type="entry name" value="GT2_BcE_like"/>
    <property type="match status" value="1"/>
</dbReference>
<dbReference type="SUPFAM" id="SSF53448">
    <property type="entry name" value="Nucleotide-diphospho-sugar transferases"/>
    <property type="match status" value="1"/>
</dbReference>
<dbReference type="Gene3D" id="3.90.550.10">
    <property type="entry name" value="Spore Coat Polysaccharide Biosynthesis Protein SpsA, Chain A"/>
    <property type="match status" value="1"/>
</dbReference>
<dbReference type="InterPro" id="IPR005835">
    <property type="entry name" value="NTP_transferase_dom"/>
</dbReference>
<organism evidence="4 5">
    <name type="scientific">Candidatus Amesbacteria bacterium RIFCSPLOWO2_01_FULL_48_25</name>
    <dbReference type="NCBI Taxonomy" id="1797259"/>
    <lineage>
        <taxon>Bacteria</taxon>
        <taxon>Candidatus Amesiibacteriota</taxon>
    </lineage>
</organism>
<evidence type="ECO:0000256" key="1">
    <source>
        <dbReference type="ARBA" id="ARBA00022679"/>
    </source>
</evidence>
<dbReference type="STRING" id="1797259.A2989_01150"/>
<name>A0A1F4ZCT6_9BACT</name>
<dbReference type="Proteomes" id="UP000177080">
    <property type="component" value="Unassembled WGS sequence"/>
</dbReference>
<dbReference type="PANTHER" id="PTHR43584">
    <property type="entry name" value="NUCLEOTIDYL TRANSFERASE"/>
    <property type="match status" value="1"/>
</dbReference>
<keyword evidence="2" id="KW-0548">Nucleotidyltransferase</keyword>
<dbReference type="PIRSF" id="PIRSF028162">
    <property type="entry name" value="BcbE_prd"/>
    <property type="match status" value="1"/>
</dbReference>
<feature type="domain" description="Nucleotidyl transferase" evidence="3">
    <location>
        <begin position="8"/>
        <end position="176"/>
    </location>
</feature>
<dbReference type="InterPro" id="IPR016873">
    <property type="entry name" value="Caps_polysacc_synth_BcbE_prd"/>
</dbReference>
<gene>
    <name evidence="4" type="ORF">A2989_01150</name>
</gene>
<protein>
    <recommendedName>
        <fullName evidence="3">Nucleotidyl transferase domain-containing protein</fullName>
    </recommendedName>
</protein>
<dbReference type="InterPro" id="IPR029044">
    <property type="entry name" value="Nucleotide-diphossugar_trans"/>
</dbReference>
<sequence length="251" mass="28928">MKVVLPIAGRGSRFLKEGITTPKPLIPVLGKPMVQRAIESVPWVPHSDFIFIARRDHEEKHGLVTKLKKLLGDKITVIYTPEVTEGAACTVLLAKDYINSDEDILIMDTDHYFVSDLQKQTKRRPKNLKGLILVFEDDDPKWSFTKINKKGWVVEIAEKKPISKYANVGAYYFSHGHDFVWAAHRMIKKGLKVNNEYYVAPVYNQMIERGDRLGISVVSQMWEMGTPADVKYFEENFRRQHVQKSRKRALV</sequence>
<dbReference type="PANTHER" id="PTHR43584:SF8">
    <property type="entry name" value="N-ACETYLMURAMATE ALPHA-1-PHOSPHATE URIDYLYLTRANSFERASE"/>
    <property type="match status" value="1"/>
</dbReference>
<keyword evidence="1" id="KW-0808">Transferase</keyword>
<dbReference type="InterPro" id="IPR050065">
    <property type="entry name" value="GlmU-like"/>
</dbReference>
<dbReference type="AlphaFoldDB" id="A0A1F4ZCT6"/>
<accession>A0A1F4ZCT6</accession>
<reference evidence="4 5" key="1">
    <citation type="journal article" date="2016" name="Nat. Commun.">
        <title>Thousands of microbial genomes shed light on interconnected biogeochemical processes in an aquifer system.</title>
        <authorList>
            <person name="Anantharaman K."/>
            <person name="Brown C.T."/>
            <person name="Hug L.A."/>
            <person name="Sharon I."/>
            <person name="Castelle C.J."/>
            <person name="Probst A.J."/>
            <person name="Thomas B.C."/>
            <person name="Singh A."/>
            <person name="Wilkins M.J."/>
            <person name="Karaoz U."/>
            <person name="Brodie E.L."/>
            <person name="Williams K.H."/>
            <person name="Hubbard S.S."/>
            <person name="Banfield J.F."/>
        </authorList>
    </citation>
    <scope>NUCLEOTIDE SEQUENCE [LARGE SCALE GENOMIC DNA]</scope>
</reference>
<evidence type="ECO:0000313" key="5">
    <source>
        <dbReference type="Proteomes" id="UP000177080"/>
    </source>
</evidence>
<evidence type="ECO:0000313" key="4">
    <source>
        <dbReference type="EMBL" id="OGD03988.1"/>
    </source>
</evidence>
<evidence type="ECO:0000259" key="3">
    <source>
        <dbReference type="Pfam" id="PF00483"/>
    </source>
</evidence>
<dbReference type="Pfam" id="PF00483">
    <property type="entry name" value="NTP_transferase"/>
    <property type="match status" value="1"/>
</dbReference>
<evidence type="ECO:0000256" key="2">
    <source>
        <dbReference type="ARBA" id="ARBA00022695"/>
    </source>
</evidence>
<dbReference type="GO" id="GO:0016779">
    <property type="term" value="F:nucleotidyltransferase activity"/>
    <property type="evidence" value="ECO:0007669"/>
    <property type="project" value="UniProtKB-KW"/>
</dbReference>